<evidence type="ECO:0000313" key="4">
    <source>
        <dbReference type="EMBL" id="ADB18142.1"/>
    </source>
</evidence>
<evidence type="ECO:0000313" key="5">
    <source>
        <dbReference type="Proteomes" id="UP000001887"/>
    </source>
</evidence>
<dbReference type="HOGENOM" id="CLU_694172_0_0_0"/>
<dbReference type="InterPro" id="IPR001680">
    <property type="entry name" value="WD40_rpt"/>
</dbReference>
<protein>
    <submittedName>
        <fullName evidence="4">WD-40 repeat protein</fullName>
    </submittedName>
</protein>
<feature type="repeat" description="WD" evidence="3">
    <location>
        <begin position="151"/>
        <end position="192"/>
    </location>
</feature>
<dbReference type="PANTHER" id="PTHR19848:SF8">
    <property type="entry name" value="F-BOX AND WD REPEAT DOMAIN CONTAINING 7"/>
    <property type="match status" value="1"/>
</dbReference>
<proteinExistence type="predicted"/>
<evidence type="ECO:0000256" key="1">
    <source>
        <dbReference type="ARBA" id="ARBA00022574"/>
    </source>
</evidence>
<reference evidence="4 5" key="1">
    <citation type="journal article" date="2009" name="Stand. Genomic Sci.">
        <title>Complete genome sequence of Pirellula staleyi type strain (ATCC 27377).</title>
        <authorList>
            <person name="Clum A."/>
            <person name="Tindall B.J."/>
            <person name="Sikorski J."/>
            <person name="Ivanova N."/>
            <person name="Mavrommatis K."/>
            <person name="Lucas S."/>
            <person name="Glavina del Rio T."/>
            <person name="Nolan M."/>
            <person name="Chen F."/>
            <person name="Tice H."/>
            <person name="Pitluck S."/>
            <person name="Cheng J.F."/>
            <person name="Chertkov O."/>
            <person name="Brettin T."/>
            <person name="Han C."/>
            <person name="Detter J.C."/>
            <person name="Kuske C."/>
            <person name="Bruce D."/>
            <person name="Goodwin L."/>
            <person name="Ovchinikova G."/>
            <person name="Pati A."/>
            <person name="Mikhailova N."/>
            <person name="Chen A."/>
            <person name="Palaniappan K."/>
            <person name="Land M."/>
            <person name="Hauser L."/>
            <person name="Chang Y.J."/>
            <person name="Jeffries C.D."/>
            <person name="Chain P."/>
            <person name="Rohde M."/>
            <person name="Goker M."/>
            <person name="Bristow J."/>
            <person name="Eisen J.A."/>
            <person name="Markowitz V."/>
            <person name="Hugenholtz P."/>
            <person name="Kyrpides N.C."/>
            <person name="Klenk H.P."/>
            <person name="Lapidus A."/>
        </authorList>
    </citation>
    <scope>NUCLEOTIDE SEQUENCE [LARGE SCALE GENOMIC DNA]</scope>
    <source>
        <strain evidence="5">ATCC 27377 / DSM 6068 / ICPB 4128</strain>
    </source>
</reference>
<dbReference type="AlphaFoldDB" id="D2QYI3"/>
<dbReference type="SUPFAM" id="SSF50978">
    <property type="entry name" value="WD40 repeat-like"/>
    <property type="match status" value="1"/>
</dbReference>
<evidence type="ECO:0000256" key="3">
    <source>
        <dbReference type="PROSITE-ProRule" id="PRU00221"/>
    </source>
</evidence>
<feature type="repeat" description="WD" evidence="3">
    <location>
        <begin position="314"/>
        <end position="355"/>
    </location>
</feature>
<keyword evidence="2" id="KW-0677">Repeat</keyword>
<dbReference type="Pfam" id="PF00400">
    <property type="entry name" value="WD40"/>
    <property type="match status" value="2"/>
</dbReference>
<dbReference type="Proteomes" id="UP000001887">
    <property type="component" value="Chromosome"/>
</dbReference>
<keyword evidence="1 3" id="KW-0853">WD repeat</keyword>
<organism evidence="4 5">
    <name type="scientific">Pirellula staleyi (strain ATCC 27377 / DSM 6068 / ICPB 4128)</name>
    <name type="common">Pirella staleyi</name>
    <dbReference type="NCBI Taxonomy" id="530564"/>
    <lineage>
        <taxon>Bacteria</taxon>
        <taxon>Pseudomonadati</taxon>
        <taxon>Planctomycetota</taxon>
        <taxon>Planctomycetia</taxon>
        <taxon>Pirellulales</taxon>
        <taxon>Pirellulaceae</taxon>
        <taxon>Pirellula</taxon>
    </lineage>
</organism>
<dbReference type="PANTHER" id="PTHR19848">
    <property type="entry name" value="WD40 REPEAT PROTEIN"/>
    <property type="match status" value="1"/>
</dbReference>
<accession>D2QYI3</accession>
<feature type="repeat" description="WD" evidence="3">
    <location>
        <begin position="72"/>
        <end position="113"/>
    </location>
</feature>
<dbReference type="KEGG" id="psl:Psta_3480"/>
<sequence>MFTPKLKYELTFEGSWPTAVTFLDSSRRVAAGNQEGLLYQWELPETPPEMVAETGGRDKKAAAPNVAPVRRLDGHNNAISRLMFDTHRRQLISSSFDRTIKFWSIDAASTGTAQVVLDLQTRREQFKRTKKEEVLSAPGVEVATCSFSRSLDLHQDWIHTLGASGDFSKLISGDASSEVFVWDIERGEPLAKWKGHPWNWIVGARLSHDGSLAVVSEFRYKRDDFDIPTAGFRVFSASDGAEKLDILKVQFPKLQAEDTSYGNGQIWKKFVADGLVALAFSPDGKLIAAGQGGETDTGKAHLVETESGKLVRDVSGHQYGMTDLCFSRDGKFLFTAGRDTCIRVVQVEDGKELAVLGSPRGGQFKDWISAISLSPDESHLAAADIAGHIAVWQLQGS</sequence>
<dbReference type="eggNOG" id="COG2319">
    <property type="taxonomic scope" value="Bacteria"/>
</dbReference>
<dbReference type="STRING" id="530564.Psta_3480"/>
<dbReference type="InterPro" id="IPR036322">
    <property type="entry name" value="WD40_repeat_dom_sf"/>
</dbReference>
<dbReference type="EMBL" id="CP001848">
    <property type="protein sequence ID" value="ADB18142.1"/>
    <property type="molecule type" value="Genomic_DNA"/>
</dbReference>
<evidence type="ECO:0000256" key="2">
    <source>
        <dbReference type="ARBA" id="ARBA00022737"/>
    </source>
</evidence>
<dbReference type="SMART" id="SM00320">
    <property type="entry name" value="WD40"/>
    <property type="match status" value="5"/>
</dbReference>
<dbReference type="PROSITE" id="PS50082">
    <property type="entry name" value="WD_REPEATS_2"/>
    <property type="match status" value="3"/>
</dbReference>
<keyword evidence="5" id="KW-1185">Reference proteome</keyword>
<dbReference type="OrthoDB" id="1677004at2"/>
<dbReference type="Gene3D" id="2.130.10.10">
    <property type="entry name" value="YVTN repeat-like/Quinoprotein amine dehydrogenase"/>
    <property type="match status" value="3"/>
</dbReference>
<dbReference type="InterPro" id="IPR015943">
    <property type="entry name" value="WD40/YVTN_repeat-like_dom_sf"/>
</dbReference>
<dbReference type="PROSITE" id="PS50294">
    <property type="entry name" value="WD_REPEATS_REGION"/>
    <property type="match status" value="1"/>
</dbReference>
<gene>
    <name evidence="4" type="ordered locus">Psta_3480</name>
</gene>
<name>D2QYI3_PIRSD</name>